<reference evidence="1" key="1">
    <citation type="submission" date="2019-08" db="EMBL/GenBank/DDBJ databases">
        <authorList>
            <person name="Kucharzyk K."/>
            <person name="Murdoch R.W."/>
            <person name="Higgins S."/>
            <person name="Loffler F."/>
        </authorList>
    </citation>
    <scope>NUCLEOTIDE SEQUENCE</scope>
</reference>
<dbReference type="AlphaFoldDB" id="A0A645AW54"/>
<sequence>MLHDIVEQRLRVAVVDVVGGRDGRNANAHLAAADRVGNRAGHFQQQARAVLDGAAVIVGALVGAILEELVQQIAVGRMDFDAVKAGRLHRAAGRLHVVVDDAGQFFGLERARHGGGGEVARAICRVDEIGLGVGLDGGRAHGCICAGLQIHVRNAAHMPELGDDLAAESMHRLGHFLPAIKLLCVIQPGHVGVALCLRVDGRAFGDQQPGACALRVVGGGDLSWHRIGRAVARERRHGDAVVELQIAGLQGGEKRGLGHVCTFNYIELRIASAYAKA</sequence>
<accession>A0A645AW54</accession>
<proteinExistence type="predicted"/>
<dbReference type="EMBL" id="VSSQ01016237">
    <property type="protein sequence ID" value="MPM57377.1"/>
    <property type="molecule type" value="Genomic_DNA"/>
</dbReference>
<gene>
    <name evidence="1" type="ORF">SDC9_104199</name>
</gene>
<evidence type="ECO:0000313" key="1">
    <source>
        <dbReference type="EMBL" id="MPM57377.1"/>
    </source>
</evidence>
<protein>
    <submittedName>
        <fullName evidence="1">Uncharacterized protein</fullName>
    </submittedName>
</protein>
<comment type="caution">
    <text evidence="1">The sequence shown here is derived from an EMBL/GenBank/DDBJ whole genome shotgun (WGS) entry which is preliminary data.</text>
</comment>
<dbReference type="AntiFam" id="ANF00205">
    <property type="entry name" value="Shadow ORF (opposite nemA)"/>
</dbReference>
<name>A0A645AW54_9ZZZZ</name>
<organism evidence="1">
    <name type="scientific">bioreactor metagenome</name>
    <dbReference type="NCBI Taxonomy" id="1076179"/>
    <lineage>
        <taxon>unclassified sequences</taxon>
        <taxon>metagenomes</taxon>
        <taxon>ecological metagenomes</taxon>
    </lineage>
</organism>